<dbReference type="InterPro" id="IPR036770">
    <property type="entry name" value="Ankyrin_rpt-contain_sf"/>
</dbReference>
<accession>A0ABM1A3W6</accession>
<feature type="compositionally biased region" description="Polar residues" evidence="4">
    <location>
        <begin position="535"/>
        <end position="560"/>
    </location>
</feature>
<dbReference type="Gene3D" id="1.25.40.20">
    <property type="entry name" value="Ankyrin repeat-containing domain"/>
    <property type="match status" value="1"/>
</dbReference>
<dbReference type="PANTHER" id="PTHR24198:SF188">
    <property type="entry name" value="ANKYRIN REPEAT DOMAIN 55"/>
    <property type="match status" value="1"/>
</dbReference>
<keyword evidence="5" id="KW-1185">Reference proteome</keyword>
<dbReference type="Proteomes" id="UP000694888">
    <property type="component" value="Unplaced"/>
</dbReference>
<dbReference type="SMART" id="SM00248">
    <property type="entry name" value="ANK"/>
    <property type="match status" value="9"/>
</dbReference>
<dbReference type="Pfam" id="PF00023">
    <property type="entry name" value="Ank"/>
    <property type="match status" value="1"/>
</dbReference>
<evidence type="ECO:0000256" key="1">
    <source>
        <dbReference type="ARBA" id="ARBA00022737"/>
    </source>
</evidence>
<feature type="region of interest" description="Disordered" evidence="4">
    <location>
        <begin position="694"/>
        <end position="740"/>
    </location>
</feature>
<dbReference type="PROSITE" id="PS50297">
    <property type="entry name" value="ANK_REP_REGION"/>
    <property type="match status" value="2"/>
</dbReference>
<dbReference type="GeneID" id="101859180"/>
<feature type="repeat" description="ANK" evidence="3">
    <location>
        <begin position="269"/>
        <end position="301"/>
    </location>
</feature>
<feature type="compositionally biased region" description="Basic and acidic residues" evidence="4">
    <location>
        <begin position="336"/>
        <end position="351"/>
    </location>
</feature>
<evidence type="ECO:0000313" key="5">
    <source>
        <dbReference type="Proteomes" id="UP000694888"/>
    </source>
</evidence>
<feature type="region of interest" description="Disordered" evidence="4">
    <location>
        <begin position="336"/>
        <end position="464"/>
    </location>
</feature>
<feature type="compositionally biased region" description="Polar residues" evidence="4">
    <location>
        <begin position="375"/>
        <end position="388"/>
    </location>
</feature>
<dbReference type="RefSeq" id="XP_012940307.2">
    <property type="nucleotide sequence ID" value="XM_013084853.2"/>
</dbReference>
<feature type="region of interest" description="Disordered" evidence="4">
    <location>
        <begin position="907"/>
        <end position="928"/>
    </location>
</feature>
<gene>
    <name evidence="6" type="primary">LOC101859180</name>
</gene>
<dbReference type="PROSITE" id="PS50088">
    <property type="entry name" value="ANK_REPEAT"/>
    <property type="match status" value="2"/>
</dbReference>
<feature type="region of interest" description="Disordered" evidence="4">
    <location>
        <begin position="14"/>
        <end position="35"/>
    </location>
</feature>
<feature type="repeat" description="ANK" evidence="3">
    <location>
        <begin position="65"/>
        <end position="97"/>
    </location>
</feature>
<reference evidence="6" key="1">
    <citation type="submission" date="2025-08" db="UniProtKB">
        <authorList>
            <consortium name="RefSeq"/>
        </authorList>
    </citation>
    <scope>IDENTIFICATION</scope>
</reference>
<feature type="compositionally biased region" description="Polar residues" evidence="4">
    <location>
        <begin position="695"/>
        <end position="714"/>
    </location>
</feature>
<dbReference type="InterPro" id="IPR002110">
    <property type="entry name" value="Ankyrin_rpt"/>
</dbReference>
<feature type="region of interest" description="Disordered" evidence="4">
    <location>
        <begin position="527"/>
        <end position="664"/>
    </location>
</feature>
<proteinExistence type="predicted"/>
<evidence type="ECO:0000256" key="3">
    <source>
        <dbReference type="PROSITE-ProRule" id="PRU00023"/>
    </source>
</evidence>
<evidence type="ECO:0000256" key="2">
    <source>
        <dbReference type="ARBA" id="ARBA00023043"/>
    </source>
</evidence>
<sequence length="928" mass="101422">MNHHASFGILLHKGRKGSVSQSEDQEEFNSSDLPPAHQAAADGYIDTLTEVVQKDPSLLEQYSLDGLTPLGQAVLCQQLDAVKRLIKLGANIDAQDNVGRTCLSIAAYQGWHQGVMCLLRNGAKQSICDKSGRYPLHAATYHSDMSTLSLLLNGLTSKEINLADHELMTAVHWAAFHDRPEHLLILVQKGGDILSRDVDGKLPLHWAAQNNSFQCAHRLTSLTEGLATVNDLDFSGKSPAHYAAASGASNILKILSRCEGCNLEIEDPDERTPLHWAAAMGHGKAVETLLNLGVDPFPMDVDGGTPLEYALQAGNKECVKAMEDCIGTPEVKLRTESKENSKIKQMRPEHRYHFRKPKSTEDAQSVEVPDIEVQPPTTVTKSNSNRTVKTVPDMVPRMYSASSTDTDAYDFQPPVTVRDLRYEDEHHSSEDEVKNDKTPEKKPSETRPTHSKERRDSHDKKQESAIASLIGSSFMAGARAPILHPSPKASAFPLENLRIEEDEYVPTSAAPDGTEANKWARSVKVGINSGDKSGRQNSDMKVMTSTNTPDLQRVSVQSFRSIPPIPSNPEGAVSPRGSGRNIPNPKLKGARFTPLPGISTEGKSQLSPLVQASEGCTPTSEPVSYRDPSGSLAPLKAAPLRVKASPGPDTTHVQNDHIPPPLDFMTENVSETRVLTKQWRESLLKLHNRGEVPKQVNSWAGGTASTGNKTTTKPSRSKDQKGSKLPEGQQAAPSNLMKHSRIPSTLVHGGDVANDLSALALTDGSKTRGRKATKGKTKSRSKKTRTQLHVEENNGSCSVELPYAYDKYLREDDEHAPLSPTPLQSNPATYRAGGLRSSRKPVTDTQNSLRSSRKPTTDVQSSLMTRANYRHPSVRANDTVNVQEQMQSQNSHKTPQVSSHTKPVSIVASGKPQHMTRPKPQVRVQMIK</sequence>
<evidence type="ECO:0000256" key="4">
    <source>
        <dbReference type="SAM" id="MobiDB-lite"/>
    </source>
</evidence>
<feature type="region of interest" description="Disordered" evidence="4">
    <location>
        <begin position="814"/>
        <end position="862"/>
    </location>
</feature>
<feature type="compositionally biased region" description="Basic and acidic residues" evidence="4">
    <location>
        <begin position="418"/>
        <end position="463"/>
    </location>
</feature>
<feature type="compositionally biased region" description="Polar residues" evidence="4">
    <location>
        <begin position="601"/>
        <end position="622"/>
    </location>
</feature>
<protein>
    <submittedName>
        <fullName evidence="6">Protein phosphatase 1 regulatory subunit 12B</fullName>
    </submittedName>
</protein>
<keyword evidence="2 3" id="KW-0040">ANK repeat</keyword>
<dbReference type="SUPFAM" id="SSF48403">
    <property type="entry name" value="Ankyrin repeat"/>
    <property type="match status" value="1"/>
</dbReference>
<dbReference type="PANTHER" id="PTHR24198">
    <property type="entry name" value="ANKYRIN REPEAT AND PROTEIN KINASE DOMAIN-CONTAINING PROTEIN"/>
    <property type="match status" value="1"/>
</dbReference>
<dbReference type="Pfam" id="PF12796">
    <property type="entry name" value="Ank_2"/>
    <property type="match status" value="2"/>
</dbReference>
<name>A0ABM1A3W6_APLCA</name>
<organism evidence="5 6">
    <name type="scientific">Aplysia californica</name>
    <name type="common">California sea hare</name>
    <dbReference type="NCBI Taxonomy" id="6500"/>
    <lineage>
        <taxon>Eukaryota</taxon>
        <taxon>Metazoa</taxon>
        <taxon>Spiralia</taxon>
        <taxon>Lophotrochozoa</taxon>
        <taxon>Mollusca</taxon>
        <taxon>Gastropoda</taxon>
        <taxon>Heterobranchia</taxon>
        <taxon>Euthyneura</taxon>
        <taxon>Tectipleura</taxon>
        <taxon>Aplysiida</taxon>
        <taxon>Aplysioidea</taxon>
        <taxon>Aplysiidae</taxon>
        <taxon>Aplysia</taxon>
    </lineage>
</organism>
<evidence type="ECO:0000313" key="6">
    <source>
        <dbReference type="RefSeq" id="XP_012940307.2"/>
    </source>
</evidence>
<feature type="region of interest" description="Disordered" evidence="4">
    <location>
        <begin position="763"/>
        <end position="791"/>
    </location>
</feature>
<feature type="compositionally biased region" description="Basic residues" evidence="4">
    <location>
        <begin position="767"/>
        <end position="786"/>
    </location>
</feature>
<keyword evidence="1" id="KW-0677">Repeat</keyword>